<accession>A0A245ZJS7</accession>
<dbReference type="OrthoDB" id="9771666at2"/>
<feature type="signal peptide" evidence="2">
    <location>
        <begin position="1"/>
        <end position="23"/>
    </location>
</feature>
<protein>
    <submittedName>
        <fullName evidence="4">Acetylxylan esterase</fullName>
        <ecNumber evidence="4">3.1.1.72</ecNumber>
    </submittedName>
</protein>
<dbReference type="PROSITE" id="PS51257">
    <property type="entry name" value="PROKAR_LIPOPROTEIN"/>
    <property type="match status" value="1"/>
</dbReference>
<dbReference type="AlphaFoldDB" id="A0A245ZJS7"/>
<proteinExistence type="predicted"/>
<dbReference type="Gene3D" id="3.40.50.1820">
    <property type="entry name" value="alpha/beta hydrolase"/>
    <property type="match status" value="1"/>
</dbReference>
<name>A0A245ZJS7_9SPHN</name>
<keyword evidence="1 4" id="KW-0378">Hydrolase</keyword>
<dbReference type="GO" id="GO:0046555">
    <property type="term" value="F:acetylxylan esterase activity"/>
    <property type="evidence" value="ECO:0007669"/>
    <property type="project" value="UniProtKB-EC"/>
</dbReference>
<evidence type="ECO:0000313" key="5">
    <source>
        <dbReference type="Proteomes" id="UP000197783"/>
    </source>
</evidence>
<evidence type="ECO:0000313" key="4">
    <source>
        <dbReference type="EMBL" id="OWK29998.1"/>
    </source>
</evidence>
<dbReference type="InterPro" id="IPR029058">
    <property type="entry name" value="AB_hydrolase_fold"/>
</dbReference>
<dbReference type="PANTHER" id="PTHR48081:SF6">
    <property type="entry name" value="PEPTIDASE S9 PROLYL OLIGOPEPTIDASE CATALYTIC DOMAIN-CONTAINING PROTEIN"/>
    <property type="match status" value="1"/>
</dbReference>
<feature type="chain" id="PRO_5012241618" evidence="2">
    <location>
        <begin position="24"/>
        <end position="296"/>
    </location>
</feature>
<dbReference type="EC" id="3.1.1.72" evidence="4"/>
<organism evidence="4 5">
    <name type="scientific">Sphingomonas mucosissima</name>
    <dbReference type="NCBI Taxonomy" id="370959"/>
    <lineage>
        <taxon>Bacteria</taxon>
        <taxon>Pseudomonadati</taxon>
        <taxon>Pseudomonadota</taxon>
        <taxon>Alphaproteobacteria</taxon>
        <taxon>Sphingomonadales</taxon>
        <taxon>Sphingomonadaceae</taxon>
        <taxon>Sphingomonas</taxon>
    </lineage>
</organism>
<evidence type="ECO:0000256" key="1">
    <source>
        <dbReference type="ARBA" id="ARBA00022801"/>
    </source>
</evidence>
<gene>
    <name evidence="4" type="primary">axeA1</name>
    <name evidence="4" type="ORF">SPMU_24200</name>
</gene>
<dbReference type="PANTHER" id="PTHR48081">
    <property type="entry name" value="AB HYDROLASE SUPERFAMILY PROTEIN C4A8.06C"/>
    <property type="match status" value="1"/>
</dbReference>
<dbReference type="InterPro" id="IPR002925">
    <property type="entry name" value="Dienelactn_hydro"/>
</dbReference>
<feature type="domain" description="Dienelactone hydrolase" evidence="3">
    <location>
        <begin position="142"/>
        <end position="265"/>
    </location>
</feature>
<dbReference type="RefSeq" id="WP_088334058.1">
    <property type="nucleotide sequence ID" value="NZ_NBBJ01000003.1"/>
</dbReference>
<reference evidence="4 5" key="1">
    <citation type="submission" date="2017-03" db="EMBL/GenBank/DDBJ databases">
        <title>Genome sequence of Sphingomonas mucosissima DSM 17494.</title>
        <authorList>
            <person name="Poehlein A."/>
            <person name="Wuebbeler J.H."/>
            <person name="Steinbuechel A."/>
            <person name="Daniel R."/>
        </authorList>
    </citation>
    <scope>NUCLEOTIDE SEQUENCE [LARGE SCALE GENOMIC DNA]</scope>
    <source>
        <strain evidence="4 5">DSM 17494</strain>
    </source>
</reference>
<evidence type="ECO:0000256" key="2">
    <source>
        <dbReference type="SAM" id="SignalP"/>
    </source>
</evidence>
<comment type="caution">
    <text evidence="4">The sequence shown here is derived from an EMBL/GenBank/DDBJ whole genome shotgun (WGS) entry which is preliminary data.</text>
</comment>
<sequence length="296" mass="31613">MPHRITAALLLLASSLASGCAWAQVAEVAAPTIPLWPERAPCSESRRDEAERVENSYISNVHAPSLTVLRADPSHTNGAALIVVPGGGHRMLVWNNEGLGPARALNRYGVTTFVLKYRLAGDPGSGYSIKRDAAANLARAVRRARAHARDYGVDPARTGVIGFSAAGKLVSLVANNPLPDRPNRDAVDRVSARPDFQVLIYPGQLGTPAKAPSKAPPAFIAAGTLDECCALPAMALYSQLRAAGVPAELHMYADSGHAFNNGARSERISILHWPDRLADWLSDGGWVRPRVPSRES</sequence>
<dbReference type="SUPFAM" id="SSF53474">
    <property type="entry name" value="alpha/beta-Hydrolases"/>
    <property type="match status" value="1"/>
</dbReference>
<evidence type="ECO:0000259" key="3">
    <source>
        <dbReference type="Pfam" id="PF01738"/>
    </source>
</evidence>
<dbReference type="InterPro" id="IPR050300">
    <property type="entry name" value="GDXG_lipolytic_enzyme"/>
</dbReference>
<dbReference type="Pfam" id="PF01738">
    <property type="entry name" value="DLH"/>
    <property type="match status" value="1"/>
</dbReference>
<dbReference type="Proteomes" id="UP000197783">
    <property type="component" value="Unassembled WGS sequence"/>
</dbReference>
<keyword evidence="5" id="KW-1185">Reference proteome</keyword>
<dbReference type="EMBL" id="NBBJ01000003">
    <property type="protein sequence ID" value="OWK29998.1"/>
    <property type="molecule type" value="Genomic_DNA"/>
</dbReference>
<keyword evidence="2" id="KW-0732">Signal</keyword>